<dbReference type="PANTHER" id="PTHR10183:SF329">
    <property type="entry name" value="CALPAIN-3"/>
    <property type="match status" value="1"/>
</dbReference>
<feature type="transmembrane region" description="Helical" evidence="7">
    <location>
        <begin position="20"/>
        <end position="39"/>
    </location>
</feature>
<keyword evidence="7" id="KW-1133">Transmembrane helix</keyword>
<dbReference type="Pfam" id="PF01067">
    <property type="entry name" value="Calpain_III"/>
    <property type="match status" value="1"/>
</dbReference>
<protein>
    <recommendedName>
        <fullName evidence="6">Calpain-3</fullName>
        <ecNumber evidence="6">3.4.22.54</ecNumber>
    </recommendedName>
</protein>
<keyword evidence="3 6" id="KW-0378">Hydrolase</keyword>
<dbReference type="PANTHER" id="PTHR10183">
    <property type="entry name" value="CALPAIN"/>
    <property type="match status" value="1"/>
</dbReference>
<dbReference type="SUPFAM" id="SSF54001">
    <property type="entry name" value="Cysteine proteinases"/>
    <property type="match status" value="1"/>
</dbReference>
<proteinExistence type="inferred from homology"/>
<name>A0A060YYF5_ONCMY</name>
<keyword evidence="6" id="KW-0106">Calcium</keyword>
<dbReference type="InterPro" id="IPR038765">
    <property type="entry name" value="Papain-like_cys_pep_sf"/>
</dbReference>
<dbReference type="Proteomes" id="UP000193380">
    <property type="component" value="Unassembled WGS sequence"/>
</dbReference>
<feature type="non-terminal residue" evidence="9">
    <location>
        <position position="1"/>
    </location>
</feature>
<dbReference type="EC" id="3.4.22.54" evidence="6"/>
<dbReference type="PaxDb" id="8022-A0A060YYF5"/>
<evidence type="ECO:0000313" key="9">
    <source>
        <dbReference type="EMBL" id="CDQ96746.1"/>
    </source>
</evidence>
<feature type="transmembrane region" description="Helical" evidence="7">
    <location>
        <begin position="78"/>
        <end position="94"/>
    </location>
</feature>
<dbReference type="Gene3D" id="3.90.70.10">
    <property type="entry name" value="Cysteine proteinases"/>
    <property type="match status" value="1"/>
</dbReference>
<evidence type="ECO:0000256" key="2">
    <source>
        <dbReference type="ARBA" id="ARBA00022670"/>
    </source>
</evidence>
<evidence type="ECO:0000256" key="4">
    <source>
        <dbReference type="ARBA" id="ARBA00022807"/>
    </source>
</evidence>
<dbReference type="Gene3D" id="2.60.120.380">
    <property type="match status" value="1"/>
</dbReference>
<feature type="domain" description="Calpain catalytic" evidence="8">
    <location>
        <begin position="66"/>
        <end position="155"/>
    </location>
</feature>
<evidence type="ECO:0000313" key="10">
    <source>
        <dbReference type="Proteomes" id="UP000193380"/>
    </source>
</evidence>
<evidence type="ECO:0000259" key="8">
    <source>
        <dbReference type="PROSITE" id="PS50203"/>
    </source>
</evidence>
<evidence type="ECO:0000256" key="7">
    <source>
        <dbReference type="SAM" id="Phobius"/>
    </source>
</evidence>
<dbReference type="InterPro" id="IPR022682">
    <property type="entry name" value="Calpain_domain_III"/>
</dbReference>
<dbReference type="GO" id="GO:0043066">
    <property type="term" value="P:negative regulation of apoptotic process"/>
    <property type="evidence" value="ECO:0007669"/>
    <property type="project" value="TreeGrafter"/>
</dbReference>
<organism evidence="9 10">
    <name type="scientific">Oncorhynchus mykiss</name>
    <name type="common">Rainbow trout</name>
    <name type="synonym">Salmo gairdneri</name>
    <dbReference type="NCBI Taxonomy" id="8022"/>
    <lineage>
        <taxon>Eukaryota</taxon>
        <taxon>Metazoa</taxon>
        <taxon>Chordata</taxon>
        <taxon>Craniata</taxon>
        <taxon>Vertebrata</taxon>
        <taxon>Euteleostomi</taxon>
        <taxon>Actinopterygii</taxon>
        <taxon>Neopterygii</taxon>
        <taxon>Teleostei</taxon>
        <taxon>Protacanthopterygii</taxon>
        <taxon>Salmoniformes</taxon>
        <taxon>Salmonidae</taxon>
        <taxon>Salmoninae</taxon>
        <taxon>Oncorhynchus</taxon>
    </lineage>
</organism>
<dbReference type="GO" id="GO:0005737">
    <property type="term" value="C:cytoplasm"/>
    <property type="evidence" value="ECO:0007669"/>
    <property type="project" value="UniProtKB-SubCell"/>
</dbReference>
<dbReference type="CDD" id="cd00214">
    <property type="entry name" value="Calpain_III"/>
    <property type="match status" value="1"/>
</dbReference>
<keyword evidence="6" id="KW-0479">Metal-binding</keyword>
<evidence type="ECO:0000256" key="1">
    <source>
        <dbReference type="ARBA" id="ARBA00007623"/>
    </source>
</evidence>
<accession>A0A060YYF5</accession>
<dbReference type="InterPro" id="IPR036213">
    <property type="entry name" value="Calpain_III_sf"/>
</dbReference>
<dbReference type="PROSITE" id="PS50203">
    <property type="entry name" value="CALPAIN_CAT"/>
    <property type="match status" value="1"/>
</dbReference>
<comment type="similarity">
    <text evidence="1 6">Belongs to the peptidase C2 family.</text>
</comment>
<comment type="subcellular location">
    <subcellularLocation>
        <location evidence="6">Cytoplasm</location>
    </subcellularLocation>
</comment>
<dbReference type="AlphaFoldDB" id="A0A060YYF5"/>
<keyword evidence="6" id="KW-0963">Cytoplasm</keyword>
<comment type="function">
    <text evidence="6">Calcium-regulated non-lysosomal thiol-protease.</text>
</comment>
<dbReference type="InterPro" id="IPR022684">
    <property type="entry name" value="Calpain_cysteine_protease"/>
</dbReference>
<evidence type="ECO:0000256" key="3">
    <source>
        <dbReference type="ARBA" id="ARBA00022801"/>
    </source>
</evidence>
<dbReference type="SUPFAM" id="SSF49758">
    <property type="entry name" value="Calpain large subunit, middle domain (domain III)"/>
    <property type="match status" value="1"/>
</dbReference>
<keyword evidence="7" id="KW-0812">Transmembrane</keyword>
<dbReference type="InterPro" id="IPR022683">
    <property type="entry name" value="Calpain_III"/>
</dbReference>
<dbReference type="InterPro" id="IPR033883">
    <property type="entry name" value="C2_III"/>
</dbReference>
<reference evidence="9" key="2">
    <citation type="submission" date="2014-03" db="EMBL/GenBank/DDBJ databases">
        <authorList>
            <person name="Genoscope - CEA"/>
        </authorList>
    </citation>
    <scope>NUCLEOTIDE SEQUENCE</scope>
</reference>
<dbReference type="Pfam" id="PF00648">
    <property type="entry name" value="Peptidase_C2"/>
    <property type="match status" value="1"/>
</dbReference>
<sequence>IILYYIILYYITLHYTNYIILHYIILHYIILYYIILYYITLHYTNYIILHYITLYYIILYYITLHYIILYYITLQYTNYITLYYITLYSILFYVREGPFWQLMMFPTAHSSKEWVSLSKGEKDKLQHQSAEDGEFWMAFEDFKKNYTKIEICNLTPDALEDDKIHKWTVSVNEGRWVRGCSAGGCRNYPGGAQLAQCRPDTFWTNPQYRLRLLEEDDDPEDNEVACSFVIALMQKNRRKERKMGANLFTIGFAIYEVPKEMHGNKQHMQKDFFLFNSSKARCKSYINLREVTQRFRLSPGEYVIIPSTYEPHQEGEFILRVFSEKRNTSEEIENRIEADHPVVS</sequence>
<dbReference type="SMART" id="SM00720">
    <property type="entry name" value="calpain_III"/>
    <property type="match status" value="1"/>
</dbReference>
<dbReference type="GO" id="GO:0005509">
    <property type="term" value="F:calcium ion binding"/>
    <property type="evidence" value="ECO:0007669"/>
    <property type="project" value="UniProtKB-UniRule"/>
</dbReference>
<comment type="caution">
    <text evidence="5">Lacks conserved residue(s) required for the propagation of feature annotation.</text>
</comment>
<keyword evidence="7" id="KW-0472">Membrane</keyword>
<evidence type="ECO:0000256" key="5">
    <source>
        <dbReference type="PROSITE-ProRule" id="PRU00239"/>
    </source>
</evidence>
<dbReference type="GO" id="GO:0006508">
    <property type="term" value="P:proteolysis"/>
    <property type="evidence" value="ECO:0007669"/>
    <property type="project" value="UniProtKB-UniRule"/>
</dbReference>
<comment type="catalytic activity">
    <reaction evidence="6">
        <text>Broad endopeptidase activity.</text>
        <dbReference type="EC" id="3.4.22.54"/>
    </reaction>
</comment>
<dbReference type="EMBL" id="FR927105">
    <property type="protein sequence ID" value="CDQ96746.1"/>
    <property type="molecule type" value="Genomic_DNA"/>
</dbReference>
<evidence type="ECO:0000256" key="6">
    <source>
        <dbReference type="RuleBase" id="RU367132"/>
    </source>
</evidence>
<dbReference type="GO" id="GO:0004198">
    <property type="term" value="F:calcium-dependent cysteine-type endopeptidase activity"/>
    <property type="evidence" value="ECO:0007669"/>
    <property type="project" value="UniProtKB-UniRule"/>
</dbReference>
<feature type="transmembrane region" description="Helical" evidence="7">
    <location>
        <begin position="51"/>
        <end position="72"/>
    </location>
</feature>
<keyword evidence="2 6" id="KW-0645">Protease</keyword>
<keyword evidence="4 6" id="KW-0788">Thiol protease</keyword>
<comment type="subunit">
    <text evidence="6">Homodimer.</text>
</comment>
<dbReference type="FunFam" id="2.60.120.380:FF:000002">
    <property type="entry name" value="calpain-3 isoform X1"/>
    <property type="match status" value="1"/>
</dbReference>
<gene>
    <name evidence="9" type="ORF">GSONMT00034571001</name>
</gene>
<reference evidence="9" key="1">
    <citation type="journal article" date="2014" name="Nat. Commun.">
        <title>The rainbow trout genome provides novel insights into evolution after whole-genome duplication in vertebrates.</title>
        <authorList>
            <person name="Berthelot C."/>
            <person name="Brunet F."/>
            <person name="Chalopin D."/>
            <person name="Juanchich A."/>
            <person name="Bernard M."/>
            <person name="Noel B."/>
            <person name="Bento P."/>
            <person name="Da Silva C."/>
            <person name="Labadie K."/>
            <person name="Alberti A."/>
            <person name="Aury J.M."/>
            <person name="Louis A."/>
            <person name="Dehais P."/>
            <person name="Bardou P."/>
            <person name="Montfort J."/>
            <person name="Klopp C."/>
            <person name="Cabau C."/>
            <person name="Gaspin C."/>
            <person name="Thorgaard G.H."/>
            <person name="Boussaha M."/>
            <person name="Quillet E."/>
            <person name="Guyomard R."/>
            <person name="Galiana D."/>
            <person name="Bobe J."/>
            <person name="Volff J.N."/>
            <person name="Genet C."/>
            <person name="Wincker P."/>
            <person name="Jaillon O."/>
            <person name="Roest Crollius H."/>
            <person name="Guiguen Y."/>
        </authorList>
    </citation>
    <scope>NUCLEOTIDE SEQUENCE [LARGE SCALE GENOMIC DNA]</scope>
</reference>
<dbReference type="InterPro" id="IPR001300">
    <property type="entry name" value="Peptidase_C2_calpain_cat"/>
</dbReference>
<dbReference type="STRING" id="8022.A0A060YYF5"/>